<reference evidence="1" key="1">
    <citation type="submission" date="2019-12" db="EMBL/GenBank/DDBJ databases">
        <title>Microbes associate with the intestines of laboratory mice.</title>
        <authorList>
            <person name="Navarre W."/>
            <person name="Wong E."/>
        </authorList>
    </citation>
    <scope>NUCLEOTIDE SEQUENCE</scope>
    <source>
        <strain evidence="1">NM79_F5</strain>
    </source>
</reference>
<evidence type="ECO:0000313" key="1">
    <source>
        <dbReference type="EMBL" id="MVX62258.1"/>
    </source>
</evidence>
<dbReference type="RefSeq" id="WP_160357703.1">
    <property type="nucleotide sequence ID" value="NZ_WSRQ01000001.1"/>
</dbReference>
<gene>
    <name evidence="1" type="ORF">GKZ28_00900</name>
</gene>
<accession>A0A964W0R8</accession>
<dbReference type="Proteomes" id="UP000656077">
    <property type="component" value="Unassembled WGS sequence"/>
</dbReference>
<evidence type="ECO:0000313" key="2">
    <source>
        <dbReference type="Proteomes" id="UP000656077"/>
    </source>
</evidence>
<protein>
    <submittedName>
        <fullName evidence="1">Uncharacterized protein</fullName>
    </submittedName>
</protein>
<organism evidence="1 2">
    <name type="scientific">Clostridium chromiireducens</name>
    <dbReference type="NCBI Taxonomy" id="225345"/>
    <lineage>
        <taxon>Bacteria</taxon>
        <taxon>Bacillati</taxon>
        <taxon>Bacillota</taxon>
        <taxon>Clostridia</taxon>
        <taxon>Eubacteriales</taxon>
        <taxon>Clostridiaceae</taxon>
        <taxon>Clostridium</taxon>
    </lineage>
</organism>
<dbReference type="AlphaFoldDB" id="A0A964W0R8"/>
<comment type="caution">
    <text evidence="1">The sequence shown here is derived from an EMBL/GenBank/DDBJ whole genome shotgun (WGS) entry which is preliminary data.</text>
</comment>
<dbReference type="EMBL" id="WSRQ01000001">
    <property type="protein sequence ID" value="MVX62258.1"/>
    <property type="molecule type" value="Genomic_DNA"/>
</dbReference>
<proteinExistence type="predicted"/>
<sequence>MDRPKDLPNRLECSYCQRNHKHGGECPGKDINRNETGCLFFQMDERGCIRNTDSSIPFNLYSEIPLIGMWQHDRWTVYGQDTSIKINKIYGLSWDERKGLLKVKCNYDYYINEFSEDYKKEKNKPDLKVIK</sequence>
<name>A0A964W0R8_9CLOT</name>